<dbReference type="PANTHER" id="PTHR12304">
    <property type="entry name" value="INOSINE-URIDINE PREFERRING NUCLEOSIDE HYDROLASE"/>
    <property type="match status" value="1"/>
</dbReference>
<keyword evidence="3" id="KW-0326">Glycosidase</keyword>
<feature type="domain" description="Inosine/uridine-preferring nucleoside hydrolase" evidence="5">
    <location>
        <begin position="42"/>
        <end position="346"/>
    </location>
</feature>
<evidence type="ECO:0000256" key="2">
    <source>
        <dbReference type="ARBA" id="ARBA00022801"/>
    </source>
</evidence>
<dbReference type="SUPFAM" id="SSF53590">
    <property type="entry name" value="Nucleoside hydrolase"/>
    <property type="match status" value="1"/>
</dbReference>
<proteinExistence type="inferred from homology"/>
<evidence type="ECO:0000313" key="6">
    <source>
        <dbReference type="EMBL" id="KAL1518444.1"/>
    </source>
</evidence>
<dbReference type="EMBL" id="JBGBPQ010000010">
    <property type="protein sequence ID" value="KAL1518444.1"/>
    <property type="molecule type" value="Genomic_DNA"/>
</dbReference>
<keyword evidence="4" id="KW-0732">Signal</keyword>
<feature type="chain" id="PRO_5044212277" description="Inosine/uridine-preferring nucleoside hydrolase domain-containing protein" evidence="4">
    <location>
        <begin position="30"/>
        <end position="363"/>
    </location>
</feature>
<dbReference type="InterPro" id="IPR001910">
    <property type="entry name" value="Inosine/uridine_hydrolase_dom"/>
</dbReference>
<name>A0AB34J9F2_PRYPA</name>
<reference evidence="6 7" key="1">
    <citation type="journal article" date="2024" name="Science">
        <title>Giant polyketide synthase enzymes in the biosynthesis of giant marine polyether toxins.</title>
        <authorList>
            <person name="Fallon T.R."/>
            <person name="Shende V.V."/>
            <person name="Wierzbicki I.H."/>
            <person name="Pendleton A.L."/>
            <person name="Watervoot N.F."/>
            <person name="Auber R.P."/>
            <person name="Gonzalez D.J."/>
            <person name="Wisecaver J.H."/>
            <person name="Moore B.S."/>
        </authorList>
    </citation>
    <scope>NUCLEOTIDE SEQUENCE [LARGE SCALE GENOMIC DNA]</scope>
    <source>
        <strain evidence="6 7">12B1</strain>
    </source>
</reference>
<evidence type="ECO:0000313" key="7">
    <source>
        <dbReference type="Proteomes" id="UP001515480"/>
    </source>
</evidence>
<accession>A0AB34J9F2</accession>
<dbReference type="GO" id="GO:0006152">
    <property type="term" value="P:purine nucleoside catabolic process"/>
    <property type="evidence" value="ECO:0007669"/>
    <property type="project" value="TreeGrafter"/>
</dbReference>
<protein>
    <recommendedName>
        <fullName evidence="5">Inosine/uridine-preferring nucleoside hydrolase domain-containing protein</fullName>
    </recommendedName>
</protein>
<dbReference type="Proteomes" id="UP001515480">
    <property type="component" value="Unassembled WGS sequence"/>
</dbReference>
<organism evidence="6 7">
    <name type="scientific">Prymnesium parvum</name>
    <name type="common">Toxic golden alga</name>
    <dbReference type="NCBI Taxonomy" id="97485"/>
    <lineage>
        <taxon>Eukaryota</taxon>
        <taxon>Haptista</taxon>
        <taxon>Haptophyta</taxon>
        <taxon>Prymnesiophyceae</taxon>
        <taxon>Prymnesiales</taxon>
        <taxon>Prymnesiaceae</taxon>
        <taxon>Prymnesium</taxon>
    </lineage>
</organism>
<sequence length="363" mass="37810">MASAATPRLAARALPLLATLSLLSPTTAADTPPPRIPVAIVADVGVDDAAALLMSVGSPRLEILGLASSFGCHTQPHQTAANARRLLAAANRSDLAVHVGARFPLGSAAPLPKDGSWIHGPTGFGDGEELGCDAPPPRVSAAEFIVSVARARPGEVTLLCFSPLTDVALAILLEPRLPLLLRSLVIMGGAVYTHGNAQPLAEANFWHDPAAARLVTRSFTRATAPLVIAPLDVTMRAHLSPATIKSLAPRGRAAALFVDAWEKYYSPGYCTVGVCDGTPIHDAFPVAYLLAPHLFTNTTEVSLQVVVAPGTPAHGQSFVDQRWSAGRAADAPHATLLLDVDRDGFVELLVANIARIGAPHAAD</sequence>
<comment type="similarity">
    <text evidence="1">Belongs to the IUNH family.</text>
</comment>
<dbReference type="InterPro" id="IPR023186">
    <property type="entry name" value="IUNH"/>
</dbReference>
<evidence type="ECO:0000259" key="5">
    <source>
        <dbReference type="Pfam" id="PF01156"/>
    </source>
</evidence>
<dbReference type="GO" id="GO:0005829">
    <property type="term" value="C:cytosol"/>
    <property type="evidence" value="ECO:0007669"/>
    <property type="project" value="TreeGrafter"/>
</dbReference>
<feature type="signal peptide" evidence="4">
    <location>
        <begin position="1"/>
        <end position="29"/>
    </location>
</feature>
<comment type="caution">
    <text evidence="6">The sequence shown here is derived from an EMBL/GenBank/DDBJ whole genome shotgun (WGS) entry which is preliminary data.</text>
</comment>
<dbReference type="AlphaFoldDB" id="A0AB34J9F2"/>
<evidence type="ECO:0000256" key="1">
    <source>
        <dbReference type="ARBA" id="ARBA00009176"/>
    </source>
</evidence>
<dbReference type="Gene3D" id="3.90.245.10">
    <property type="entry name" value="Ribonucleoside hydrolase-like"/>
    <property type="match status" value="1"/>
</dbReference>
<keyword evidence="7" id="KW-1185">Reference proteome</keyword>
<evidence type="ECO:0000256" key="4">
    <source>
        <dbReference type="SAM" id="SignalP"/>
    </source>
</evidence>
<dbReference type="PANTHER" id="PTHR12304:SF4">
    <property type="entry name" value="URIDINE NUCLEOSIDASE"/>
    <property type="match status" value="1"/>
</dbReference>
<dbReference type="Pfam" id="PF01156">
    <property type="entry name" value="IU_nuc_hydro"/>
    <property type="match status" value="1"/>
</dbReference>
<keyword evidence="2" id="KW-0378">Hydrolase</keyword>
<dbReference type="InterPro" id="IPR036452">
    <property type="entry name" value="Ribo_hydro-like"/>
</dbReference>
<evidence type="ECO:0000256" key="3">
    <source>
        <dbReference type="ARBA" id="ARBA00023295"/>
    </source>
</evidence>
<gene>
    <name evidence="6" type="ORF">AB1Y20_002736</name>
</gene>
<dbReference type="GO" id="GO:0008477">
    <property type="term" value="F:purine nucleosidase activity"/>
    <property type="evidence" value="ECO:0007669"/>
    <property type="project" value="TreeGrafter"/>
</dbReference>